<dbReference type="Pfam" id="PF00814">
    <property type="entry name" value="TsaD"/>
    <property type="match status" value="1"/>
</dbReference>
<dbReference type="InterPro" id="IPR043129">
    <property type="entry name" value="ATPase_NBD"/>
</dbReference>
<evidence type="ECO:0000313" key="3">
    <source>
        <dbReference type="Proteomes" id="UP001238163"/>
    </source>
</evidence>
<dbReference type="AlphaFoldDB" id="A0AAE3VCT2"/>
<dbReference type="RefSeq" id="WP_307259270.1">
    <property type="nucleotide sequence ID" value="NZ_JAUSVL010000001.1"/>
</dbReference>
<feature type="domain" description="Gcp-like" evidence="1">
    <location>
        <begin position="33"/>
        <end position="189"/>
    </location>
</feature>
<comment type="caution">
    <text evidence="2">The sequence shown here is derived from an EMBL/GenBank/DDBJ whole genome shotgun (WGS) entry which is preliminary data.</text>
</comment>
<gene>
    <name evidence="2" type="ORF">J3R75_000199</name>
</gene>
<dbReference type="SUPFAM" id="SSF53067">
    <property type="entry name" value="Actin-like ATPase domain"/>
    <property type="match status" value="1"/>
</dbReference>
<dbReference type="Proteomes" id="UP001238163">
    <property type="component" value="Unassembled WGS sequence"/>
</dbReference>
<dbReference type="EMBL" id="JAUSVL010000001">
    <property type="protein sequence ID" value="MDQ0288092.1"/>
    <property type="molecule type" value="Genomic_DNA"/>
</dbReference>
<dbReference type="InterPro" id="IPR000905">
    <property type="entry name" value="Gcp-like_dom"/>
</dbReference>
<dbReference type="Gene3D" id="3.30.420.40">
    <property type="match status" value="2"/>
</dbReference>
<name>A0AAE3VCT2_9BACT</name>
<reference evidence="2" key="1">
    <citation type="submission" date="2023-07" db="EMBL/GenBank/DDBJ databases">
        <title>Genomic Encyclopedia of Type Strains, Phase IV (KMG-IV): sequencing the most valuable type-strain genomes for metagenomic binning, comparative biology and taxonomic classification.</title>
        <authorList>
            <person name="Goeker M."/>
        </authorList>
    </citation>
    <scope>NUCLEOTIDE SEQUENCE</scope>
    <source>
        <strain evidence="2">DSM 24202</strain>
    </source>
</reference>
<dbReference type="InterPro" id="IPR022496">
    <property type="entry name" value="T6A_TsaB"/>
</dbReference>
<accession>A0AAE3VCT2</accession>
<proteinExistence type="predicted"/>
<organism evidence="2 3">
    <name type="scientific">Oligosphaera ethanolica</name>
    <dbReference type="NCBI Taxonomy" id="760260"/>
    <lineage>
        <taxon>Bacteria</taxon>
        <taxon>Pseudomonadati</taxon>
        <taxon>Lentisphaerota</taxon>
        <taxon>Oligosphaeria</taxon>
        <taxon>Oligosphaerales</taxon>
        <taxon>Oligosphaeraceae</taxon>
        <taxon>Oligosphaera</taxon>
    </lineage>
</organism>
<evidence type="ECO:0000259" key="1">
    <source>
        <dbReference type="Pfam" id="PF00814"/>
    </source>
</evidence>
<sequence length="233" mass="24711">MIHAALDTSLGSALVVADGDRVLFNDHLAGTGRESDRELAPWLKATLDGLSLRLNDVCRWTVGTGPGSFAGLRYGIALVKGFCAISGATMRGVPSCLALAHAALADAQDARRIGVLHDARCGQIILVRFARGTDATLQLSGEAVVLTPEELLVEQHRCDHYVSAQTAALPALPEAVAARLLSCAGIDARALLNAPAGLWPWPQNPQELMASCEPLYVRPPVFVNPQPVKIPQI</sequence>
<dbReference type="NCBIfam" id="TIGR03725">
    <property type="entry name" value="T6A_YeaZ"/>
    <property type="match status" value="1"/>
</dbReference>
<protein>
    <submittedName>
        <fullName evidence="2">tRNA threonylcarbamoyl adenosine modification protein YeaZ</fullName>
    </submittedName>
</protein>
<keyword evidence="3" id="KW-1185">Reference proteome</keyword>
<evidence type="ECO:0000313" key="2">
    <source>
        <dbReference type="EMBL" id="MDQ0288092.1"/>
    </source>
</evidence>
<dbReference type="GO" id="GO:0002949">
    <property type="term" value="P:tRNA threonylcarbamoyladenosine modification"/>
    <property type="evidence" value="ECO:0007669"/>
    <property type="project" value="InterPro"/>
</dbReference>